<feature type="signal peptide" evidence="2">
    <location>
        <begin position="1"/>
        <end position="33"/>
    </location>
</feature>
<evidence type="ECO:0000313" key="4">
    <source>
        <dbReference type="Proteomes" id="UP001465755"/>
    </source>
</evidence>
<dbReference type="EMBL" id="JALJOQ010000030">
    <property type="protein sequence ID" value="KAK9807424.1"/>
    <property type="molecule type" value="Genomic_DNA"/>
</dbReference>
<sequence>MASLFKARPAVKQNSTALLVHLMLFSTTSLAGAQYSAYGGLGYASSGGGTEPSSPPGSGSTPSGSSIGFAVPSPLFLVSPPPPPSPPPSPLTSSSPAAVATPSSAATSPPSPVAASAPGPFDLVPCNGSVAGGLANQNVQVPVDGTLLFGMQGNTCAILPNIPSFLNPGPKKFGIQIFGSRDSQGVPAATSALVSVNGTLGSGAAPTRLQFPTASDSFVAGTSPDGLTFTVSGTSLALLLPSSTVTIPLSNPSAPIVTPTGRRLQSAIPRVLGGAVLPLRLQQQANAEYTLTLEAFRCTNAEPVLDASNVQASLAYFSGAVSANISLSQSAPNSNSYTGTVNLDTTLGNNFTYAVEVSVNFCEAVQGTISSVCSTAQASNTAAVTTLLESCKIFLNGGLTSSTTPVATQITKACSLIALSLETLCTAPGALQCTAVSQKNFNVVVTGIAQIPGVKTDPFTGNPGPSLYQGTVNGVAGNQAIVTLVVPEEQGG</sequence>
<comment type="caution">
    <text evidence="3">The sequence shown here is derived from an EMBL/GenBank/DDBJ whole genome shotgun (WGS) entry which is preliminary data.</text>
</comment>
<dbReference type="Proteomes" id="UP001465755">
    <property type="component" value="Unassembled WGS sequence"/>
</dbReference>
<feature type="compositionally biased region" description="Low complexity" evidence="1">
    <location>
        <begin position="56"/>
        <end position="78"/>
    </location>
</feature>
<evidence type="ECO:0000256" key="2">
    <source>
        <dbReference type="SAM" id="SignalP"/>
    </source>
</evidence>
<gene>
    <name evidence="3" type="ORF">WJX73_004709</name>
</gene>
<organism evidence="3 4">
    <name type="scientific">Symbiochloris irregularis</name>
    <dbReference type="NCBI Taxonomy" id="706552"/>
    <lineage>
        <taxon>Eukaryota</taxon>
        <taxon>Viridiplantae</taxon>
        <taxon>Chlorophyta</taxon>
        <taxon>core chlorophytes</taxon>
        <taxon>Trebouxiophyceae</taxon>
        <taxon>Trebouxiales</taxon>
        <taxon>Trebouxiaceae</taxon>
        <taxon>Symbiochloris</taxon>
    </lineage>
</organism>
<feature type="compositionally biased region" description="Low complexity" evidence="1">
    <location>
        <begin position="91"/>
        <end position="115"/>
    </location>
</feature>
<feature type="chain" id="PRO_5043452562" evidence="2">
    <location>
        <begin position="34"/>
        <end position="492"/>
    </location>
</feature>
<reference evidence="3 4" key="1">
    <citation type="journal article" date="2024" name="Nat. Commun.">
        <title>Phylogenomics reveals the evolutionary origins of lichenization in chlorophyte algae.</title>
        <authorList>
            <person name="Puginier C."/>
            <person name="Libourel C."/>
            <person name="Otte J."/>
            <person name="Skaloud P."/>
            <person name="Haon M."/>
            <person name="Grisel S."/>
            <person name="Petersen M."/>
            <person name="Berrin J.G."/>
            <person name="Delaux P.M."/>
            <person name="Dal Grande F."/>
            <person name="Keller J."/>
        </authorList>
    </citation>
    <scope>NUCLEOTIDE SEQUENCE [LARGE SCALE GENOMIC DNA]</scope>
    <source>
        <strain evidence="3 4">SAG 2036</strain>
    </source>
</reference>
<accession>A0AAW1PGL9</accession>
<feature type="region of interest" description="Disordered" evidence="1">
    <location>
        <begin position="46"/>
        <end position="115"/>
    </location>
</feature>
<keyword evidence="2" id="KW-0732">Signal</keyword>
<evidence type="ECO:0000256" key="1">
    <source>
        <dbReference type="SAM" id="MobiDB-lite"/>
    </source>
</evidence>
<protein>
    <submittedName>
        <fullName evidence="3">Uncharacterized protein</fullName>
    </submittedName>
</protein>
<dbReference type="AlphaFoldDB" id="A0AAW1PGL9"/>
<evidence type="ECO:0000313" key="3">
    <source>
        <dbReference type="EMBL" id="KAK9807424.1"/>
    </source>
</evidence>
<feature type="compositionally biased region" description="Pro residues" evidence="1">
    <location>
        <begin position="79"/>
        <end position="90"/>
    </location>
</feature>
<name>A0AAW1PGL9_9CHLO</name>
<keyword evidence="4" id="KW-1185">Reference proteome</keyword>
<proteinExistence type="predicted"/>